<gene>
    <name evidence="5" type="primary">ANKRD24_1</name>
    <name evidence="5" type="ORF">EYF80_046272</name>
</gene>
<keyword evidence="6" id="KW-1185">Reference proteome</keyword>
<evidence type="ECO:0000256" key="2">
    <source>
        <dbReference type="ARBA" id="ARBA00023054"/>
    </source>
</evidence>
<dbReference type="GO" id="GO:0003779">
    <property type="term" value="F:actin binding"/>
    <property type="evidence" value="ECO:0007669"/>
    <property type="project" value="InterPro"/>
</dbReference>
<dbReference type="AlphaFoldDB" id="A0A4Z2FQU8"/>
<dbReference type="OrthoDB" id="341259at2759"/>
<evidence type="ECO:0000256" key="4">
    <source>
        <dbReference type="SAM" id="MobiDB-lite"/>
    </source>
</evidence>
<evidence type="ECO:0000313" key="5">
    <source>
        <dbReference type="EMBL" id="TNN43518.1"/>
    </source>
</evidence>
<dbReference type="PANTHER" id="PTHR24129">
    <property type="entry name" value="ANKYCORBIN"/>
    <property type="match status" value="1"/>
</dbReference>
<dbReference type="EMBL" id="SRLO01000960">
    <property type="protein sequence ID" value="TNN43518.1"/>
    <property type="molecule type" value="Genomic_DNA"/>
</dbReference>
<name>A0A4Z2FQU8_9TELE</name>
<evidence type="ECO:0000256" key="3">
    <source>
        <dbReference type="SAM" id="Coils"/>
    </source>
</evidence>
<proteinExistence type="predicted"/>
<organism evidence="5 6">
    <name type="scientific">Liparis tanakae</name>
    <name type="common">Tanaka's snailfish</name>
    <dbReference type="NCBI Taxonomy" id="230148"/>
    <lineage>
        <taxon>Eukaryota</taxon>
        <taxon>Metazoa</taxon>
        <taxon>Chordata</taxon>
        <taxon>Craniata</taxon>
        <taxon>Vertebrata</taxon>
        <taxon>Euteleostomi</taxon>
        <taxon>Actinopterygii</taxon>
        <taxon>Neopterygii</taxon>
        <taxon>Teleostei</taxon>
        <taxon>Neoteleostei</taxon>
        <taxon>Acanthomorphata</taxon>
        <taxon>Eupercaria</taxon>
        <taxon>Perciformes</taxon>
        <taxon>Cottioidei</taxon>
        <taxon>Cottales</taxon>
        <taxon>Liparidae</taxon>
        <taxon>Liparis</taxon>
    </lineage>
</organism>
<accession>A0A4Z2FQU8</accession>
<feature type="region of interest" description="Disordered" evidence="4">
    <location>
        <begin position="169"/>
        <end position="192"/>
    </location>
</feature>
<sequence length="253" mass="28114">MNQVPCVPPASQAELQLSLQASEASAAASQDALLEKEMELRELKSQKAAEQGLISKEDHEALRLSLQAEINAAAARYNDLTRKHEKTCTEVFQVQRDALFNKSERQVAESQLATVQQQLADLQAQSVHIQELHKGIQESQGLVKEKDRKITELSKEMFRLKEALGALSPPLGITSNSSSSSSSSTHHGNPGQQVALQNRIGILTQQLQDWEKKHKQVVTVYRTHLLSAVQQGRMDEEVQGLLLQILRMSQQGH</sequence>
<comment type="caution">
    <text evidence="5">The sequence shown here is derived from an EMBL/GenBank/DDBJ whole genome shotgun (WGS) entry which is preliminary data.</text>
</comment>
<keyword evidence="1" id="KW-0677">Repeat</keyword>
<feature type="compositionally biased region" description="Low complexity" evidence="4">
    <location>
        <begin position="175"/>
        <end position="184"/>
    </location>
</feature>
<evidence type="ECO:0000256" key="1">
    <source>
        <dbReference type="ARBA" id="ARBA00022737"/>
    </source>
</evidence>
<protein>
    <submittedName>
        <fullName evidence="5">Ankyrin repeat domain-containing protein 24</fullName>
    </submittedName>
</protein>
<dbReference type="PANTHER" id="PTHR24129:SF0">
    <property type="entry name" value="ANKYCORBIN"/>
    <property type="match status" value="1"/>
</dbReference>
<feature type="coiled-coil region" evidence="3">
    <location>
        <begin position="26"/>
        <end position="163"/>
    </location>
</feature>
<reference evidence="5 6" key="1">
    <citation type="submission" date="2019-03" db="EMBL/GenBank/DDBJ databases">
        <title>First draft genome of Liparis tanakae, snailfish: a comprehensive survey of snailfish specific genes.</title>
        <authorList>
            <person name="Kim W."/>
            <person name="Song I."/>
            <person name="Jeong J.-H."/>
            <person name="Kim D."/>
            <person name="Kim S."/>
            <person name="Ryu S."/>
            <person name="Song J.Y."/>
            <person name="Lee S.K."/>
        </authorList>
    </citation>
    <scope>NUCLEOTIDE SEQUENCE [LARGE SCALE GENOMIC DNA]</scope>
    <source>
        <tissue evidence="5">Muscle</tissue>
    </source>
</reference>
<dbReference type="InterPro" id="IPR042420">
    <property type="entry name" value="RAI14/UACA"/>
</dbReference>
<keyword evidence="2 3" id="KW-0175">Coiled coil</keyword>
<dbReference type="Proteomes" id="UP000314294">
    <property type="component" value="Unassembled WGS sequence"/>
</dbReference>
<evidence type="ECO:0000313" key="6">
    <source>
        <dbReference type="Proteomes" id="UP000314294"/>
    </source>
</evidence>